<dbReference type="GO" id="GO:0045039">
    <property type="term" value="P:protein insertion into mitochondrial inner membrane"/>
    <property type="evidence" value="ECO:0007669"/>
    <property type="project" value="UniProtKB-ARBA"/>
</dbReference>
<comment type="domain">
    <text evidence="10">The twin CX3C motif contains 4 conserved Cys residues that form 2 disulfide bonds in the mitochondrial intermembrane space.</text>
</comment>
<evidence type="ECO:0000256" key="6">
    <source>
        <dbReference type="ARBA" id="ARBA00023010"/>
    </source>
</evidence>
<keyword evidence="7 10" id="KW-0496">Mitochondrion</keyword>
<evidence type="ECO:0000256" key="9">
    <source>
        <dbReference type="ARBA" id="ARBA00023186"/>
    </source>
</evidence>
<organism evidence="12 13">
    <name type="scientific">Pinctada imbricata</name>
    <name type="common">Atlantic pearl-oyster</name>
    <name type="synonym">Pinctada martensii</name>
    <dbReference type="NCBI Taxonomy" id="66713"/>
    <lineage>
        <taxon>Eukaryota</taxon>
        <taxon>Metazoa</taxon>
        <taxon>Spiralia</taxon>
        <taxon>Lophotrochozoa</taxon>
        <taxon>Mollusca</taxon>
        <taxon>Bivalvia</taxon>
        <taxon>Autobranchia</taxon>
        <taxon>Pteriomorphia</taxon>
        <taxon>Pterioida</taxon>
        <taxon>Pterioidea</taxon>
        <taxon>Pteriidae</taxon>
        <taxon>Pinctada</taxon>
    </lineage>
</organism>
<dbReference type="AlphaFoldDB" id="A0AA88Y399"/>
<dbReference type="GO" id="GO:0042719">
    <property type="term" value="C:mitochondrial intermembrane space chaperone complex"/>
    <property type="evidence" value="ECO:0007669"/>
    <property type="project" value="UniProtKB-ARBA"/>
</dbReference>
<keyword evidence="3" id="KW-0479">Metal-binding</keyword>
<evidence type="ECO:0000256" key="7">
    <source>
        <dbReference type="ARBA" id="ARBA00023128"/>
    </source>
</evidence>
<comment type="subcellular location">
    <subcellularLocation>
        <location evidence="10">Mitochondrion inner membrane</location>
        <topology evidence="10">Peripheral membrane protein</topology>
        <orientation evidence="10">Intermembrane side</orientation>
    </subcellularLocation>
</comment>
<feature type="domain" description="Tim10-like" evidence="11">
    <location>
        <begin position="22"/>
        <end position="82"/>
    </location>
</feature>
<evidence type="ECO:0000256" key="8">
    <source>
        <dbReference type="ARBA" id="ARBA00023157"/>
    </source>
</evidence>
<name>A0AA88Y399_PINIB</name>
<keyword evidence="9 10" id="KW-0143">Chaperone</keyword>
<dbReference type="Proteomes" id="UP001186944">
    <property type="component" value="Unassembled WGS sequence"/>
</dbReference>
<accession>A0AA88Y399</accession>
<keyword evidence="13" id="KW-1185">Reference proteome</keyword>
<dbReference type="EMBL" id="VSWD01000007">
    <property type="protein sequence ID" value="KAK3096992.1"/>
    <property type="molecule type" value="Genomic_DNA"/>
</dbReference>
<proteinExistence type="inferred from homology"/>
<keyword evidence="4" id="KW-0862">Zinc</keyword>
<comment type="caution">
    <text evidence="12">The sequence shown here is derived from an EMBL/GenBank/DDBJ whole genome shotgun (WGS) entry which is preliminary data.</text>
</comment>
<dbReference type="GO" id="GO:0046872">
    <property type="term" value="F:metal ion binding"/>
    <property type="evidence" value="ECO:0007669"/>
    <property type="project" value="UniProtKB-KW"/>
</dbReference>
<dbReference type="Pfam" id="PF02953">
    <property type="entry name" value="zf-Tim10_DDP"/>
    <property type="match status" value="1"/>
</dbReference>
<evidence type="ECO:0000256" key="2">
    <source>
        <dbReference type="ARBA" id="ARBA00022448"/>
    </source>
</evidence>
<evidence type="ECO:0000256" key="5">
    <source>
        <dbReference type="ARBA" id="ARBA00022927"/>
    </source>
</evidence>
<keyword evidence="10" id="KW-0999">Mitochondrion inner membrane</keyword>
<dbReference type="GO" id="GO:0005743">
    <property type="term" value="C:mitochondrial inner membrane"/>
    <property type="evidence" value="ECO:0007669"/>
    <property type="project" value="UniProtKB-SubCell"/>
</dbReference>
<keyword evidence="8 10" id="KW-1015">Disulfide bond</keyword>
<keyword evidence="10" id="KW-0472">Membrane</keyword>
<comment type="subunit">
    <text evidence="10">Heterohexamer.</text>
</comment>
<sequence>MDYSSSSSSQLDSGRREEYIDQVKQQLAVAQAQELLQRMSDKCFKKCVTKPGSSLDNSEQKCIAMCMDRYMDTMNIVARTYSSRLQQEMSRMGS</sequence>
<dbReference type="SUPFAM" id="SSF144122">
    <property type="entry name" value="Tim10-like"/>
    <property type="match status" value="1"/>
</dbReference>
<comment type="function">
    <text evidence="10">Mitochondrial intermembrane chaperone that participates in the import and insertion of some multi-pass transmembrane proteins into the mitochondrial inner membrane. Also required for the transfer of beta-barrel precursors from the TOM complex to the sorting and assembly machinery (SAM complex) of the outer membrane. Acts as a chaperone-like protein that protects the hydrophobic precursors from aggregation and guide them through the mitochondrial intermembrane space.</text>
</comment>
<dbReference type="FunFam" id="1.10.287.810:FF:000001">
    <property type="entry name" value="mitochondrial import inner membrane translocase subunit TIM13"/>
    <property type="match status" value="1"/>
</dbReference>
<evidence type="ECO:0000313" key="12">
    <source>
        <dbReference type="EMBL" id="KAK3096992.1"/>
    </source>
</evidence>
<dbReference type="Gene3D" id="1.10.287.810">
    <property type="entry name" value="Mitochondrial import inner membrane translocase subunit tim13 like domains"/>
    <property type="match status" value="1"/>
</dbReference>
<dbReference type="GO" id="GO:0015031">
    <property type="term" value="P:protein transport"/>
    <property type="evidence" value="ECO:0007669"/>
    <property type="project" value="UniProtKB-KW"/>
</dbReference>
<keyword evidence="2 10" id="KW-0813">Transport</keyword>
<evidence type="ECO:0000256" key="4">
    <source>
        <dbReference type="ARBA" id="ARBA00022833"/>
    </source>
</evidence>
<comment type="similarity">
    <text evidence="1 10">Belongs to the small Tim family.</text>
</comment>
<evidence type="ECO:0000313" key="13">
    <source>
        <dbReference type="Proteomes" id="UP001186944"/>
    </source>
</evidence>
<protein>
    <recommendedName>
        <fullName evidence="10">Mitochondrial import inner membrane translocase subunit</fullName>
    </recommendedName>
</protein>
<evidence type="ECO:0000256" key="3">
    <source>
        <dbReference type="ARBA" id="ARBA00022723"/>
    </source>
</evidence>
<evidence type="ECO:0000256" key="10">
    <source>
        <dbReference type="RuleBase" id="RU367043"/>
    </source>
</evidence>
<dbReference type="InterPro" id="IPR004217">
    <property type="entry name" value="Tim10-like"/>
</dbReference>
<evidence type="ECO:0000259" key="11">
    <source>
        <dbReference type="Pfam" id="PF02953"/>
    </source>
</evidence>
<evidence type="ECO:0000256" key="1">
    <source>
        <dbReference type="ARBA" id="ARBA00006720"/>
    </source>
</evidence>
<keyword evidence="6 10" id="KW-0811">Translocation</keyword>
<dbReference type="InterPro" id="IPR035427">
    <property type="entry name" value="Tim10-like_dom_sf"/>
</dbReference>
<reference evidence="12" key="1">
    <citation type="submission" date="2019-08" db="EMBL/GenBank/DDBJ databases">
        <title>The improved chromosome-level genome for the pearl oyster Pinctada fucata martensii using PacBio sequencing and Hi-C.</title>
        <authorList>
            <person name="Zheng Z."/>
        </authorList>
    </citation>
    <scope>NUCLEOTIDE SEQUENCE</scope>
    <source>
        <strain evidence="12">ZZ-2019</strain>
        <tissue evidence="12">Adductor muscle</tissue>
    </source>
</reference>
<gene>
    <name evidence="12" type="ORF">FSP39_005472</name>
</gene>
<keyword evidence="5 10" id="KW-0653">Protein transport</keyword>